<dbReference type="OrthoDB" id="193829at2"/>
<dbReference type="PROSITE" id="PS50005">
    <property type="entry name" value="TPR"/>
    <property type="match status" value="1"/>
</dbReference>
<feature type="repeat" description="TPR" evidence="1">
    <location>
        <begin position="71"/>
        <end position="104"/>
    </location>
</feature>
<evidence type="ECO:0000259" key="2">
    <source>
        <dbReference type="Pfam" id="PF12688"/>
    </source>
</evidence>
<dbReference type="InterPro" id="IPR041656">
    <property type="entry name" value="TPR_5"/>
</dbReference>
<dbReference type="EMBL" id="VSDO01000001">
    <property type="protein sequence ID" value="TYA14460.1"/>
    <property type="molecule type" value="Genomic_DNA"/>
</dbReference>
<gene>
    <name evidence="3" type="ORF">FRY98_01875</name>
</gene>
<comment type="caution">
    <text evidence="3">The sequence shown here is derived from an EMBL/GenBank/DDBJ whole genome shotgun (WGS) entry which is preliminary data.</text>
</comment>
<evidence type="ECO:0000256" key="1">
    <source>
        <dbReference type="PROSITE-ProRule" id="PRU00339"/>
    </source>
</evidence>
<dbReference type="Proteomes" id="UP000325218">
    <property type="component" value="Unassembled WGS sequence"/>
</dbReference>
<dbReference type="SMART" id="SM00028">
    <property type="entry name" value="TPR"/>
    <property type="match status" value="1"/>
</dbReference>
<evidence type="ECO:0000313" key="3">
    <source>
        <dbReference type="EMBL" id="TYA14460.1"/>
    </source>
</evidence>
<accession>A0A5D0CXQ4</accession>
<organism evidence="3 4">
    <name type="scientific">Paenibacillus faecis</name>
    <dbReference type="NCBI Taxonomy" id="862114"/>
    <lineage>
        <taxon>Bacteria</taxon>
        <taxon>Bacillati</taxon>
        <taxon>Bacillota</taxon>
        <taxon>Bacilli</taxon>
        <taxon>Bacillales</taxon>
        <taxon>Paenibacillaceae</taxon>
        <taxon>Paenibacillus</taxon>
    </lineage>
</organism>
<feature type="domain" description="Tetratrico peptide repeat group 5" evidence="2">
    <location>
        <begin position="37"/>
        <end position="155"/>
    </location>
</feature>
<evidence type="ECO:0000313" key="4">
    <source>
        <dbReference type="Proteomes" id="UP000325218"/>
    </source>
</evidence>
<sequence>MENLNLAIRLRESGKLEEARTMLLELVETEPENPSVWYQCAWVHDSLGLEKEAVPFYKAALAGGLAVEEKPGAYLGLGSTFRALGDYSEARNIFEQAMTEFPDHREFPVFLAMVLYNLQDYSKAMEILLNQLAQTSSDSGIRQYARAISYYADKLDQRWDG</sequence>
<reference evidence="3 4" key="1">
    <citation type="submission" date="2019-08" db="EMBL/GenBank/DDBJ databases">
        <title>Genome sequencing of Paenibacillus faecis DSM 23593(T).</title>
        <authorList>
            <person name="Kook J.-K."/>
            <person name="Park S.-N."/>
            <person name="Lim Y.K."/>
        </authorList>
    </citation>
    <scope>NUCLEOTIDE SEQUENCE [LARGE SCALE GENOMIC DNA]</scope>
    <source>
        <strain evidence="3 4">DSM 23593</strain>
    </source>
</reference>
<dbReference type="Pfam" id="PF12688">
    <property type="entry name" value="TPR_5"/>
    <property type="match status" value="1"/>
</dbReference>
<keyword evidence="1" id="KW-0802">TPR repeat</keyword>
<proteinExistence type="predicted"/>
<name>A0A5D0CXQ4_9BACL</name>
<dbReference type="AlphaFoldDB" id="A0A5D0CXQ4"/>
<dbReference type="InterPro" id="IPR011990">
    <property type="entry name" value="TPR-like_helical_dom_sf"/>
</dbReference>
<protein>
    <submittedName>
        <fullName evidence="3">Tetratricopeptide repeat protein</fullName>
    </submittedName>
</protein>
<dbReference type="InterPro" id="IPR019734">
    <property type="entry name" value="TPR_rpt"/>
</dbReference>
<dbReference type="RefSeq" id="WP_148450042.1">
    <property type="nucleotide sequence ID" value="NZ_VSDO01000001.1"/>
</dbReference>
<dbReference type="Gene3D" id="1.25.40.10">
    <property type="entry name" value="Tetratricopeptide repeat domain"/>
    <property type="match status" value="1"/>
</dbReference>
<keyword evidence="4" id="KW-1185">Reference proteome</keyword>
<dbReference type="SUPFAM" id="SSF48452">
    <property type="entry name" value="TPR-like"/>
    <property type="match status" value="1"/>
</dbReference>